<feature type="domain" description="Alpha/beta hydrolase fold-3" evidence="2">
    <location>
        <begin position="93"/>
        <end position="311"/>
    </location>
</feature>
<dbReference type="OMA" id="NDAWDAR"/>
<evidence type="ECO:0000256" key="1">
    <source>
        <dbReference type="ARBA" id="ARBA00010515"/>
    </source>
</evidence>
<reference evidence="4" key="2">
    <citation type="submission" date="2022-03" db="EMBL/GenBank/DDBJ databases">
        <title>Draft title - Genomic analysis of global carrot germplasm unveils the trajectory of domestication and the origin of high carotenoid orange carrot.</title>
        <authorList>
            <person name="Iorizzo M."/>
            <person name="Ellison S."/>
            <person name="Senalik D."/>
            <person name="Macko-Podgorni A."/>
            <person name="Grzebelus D."/>
            <person name="Bostan H."/>
            <person name="Rolling W."/>
            <person name="Curaba J."/>
            <person name="Simon P."/>
        </authorList>
    </citation>
    <scope>NUCLEOTIDE SEQUENCE</scope>
    <source>
        <tissue evidence="4">Leaf</tissue>
    </source>
</reference>
<dbReference type="EMBL" id="LNRQ01000003">
    <property type="protein sequence ID" value="KZN03007.1"/>
    <property type="molecule type" value="Genomic_DNA"/>
</dbReference>
<dbReference type="Pfam" id="PF07859">
    <property type="entry name" value="Abhydrolase_3"/>
    <property type="match status" value="1"/>
</dbReference>
<dbReference type="InterPro" id="IPR050466">
    <property type="entry name" value="Carboxylest/Gibb_receptor"/>
</dbReference>
<sequence>MEIPLTSAAKPPSFPIKSRINIALLNFLINLCYKNHDTIHRSLWNFLCKPLLTSSNPKPINGVFTYDVTVDPSRDLWFRVYVPTDTKASLPVIIYFHGGGFVICSPHIKFYDVVCRRFAAEVQAIVVSVNYRLAPEHKYPAQHVDGFDVLKFIDGEKEILPENADLARCFLAGDSAGGNIAHHVAKIVCESYSGKIEVKGVIAIQPFFGGEERTESEKRITGPSLVPLERLDQFWRSWLPAGDGHNKDHKAINVTGPEAVDLSTLDFPATIVFVGDLDILQDWQRRYYNWLKNGGIQVDLVEYRNSIHCFFLFPDLPQSHQLFTDISKFVHQQEIK</sequence>
<dbReference type="Gene3D" id="3.40.50.1820">
    <property type="entry name" value="alpha/beta hydrolase"/>
    <property type="match status" value="1"/>
</dbReference>
<comment type="similarity">
    <text evidence="1">Belongs to the 'GDXG' lipolytic enzyme family.</text>
</comment>
<dbReference type="PANTHER" id="PTHR23024:SF24">
    <property type="entry name" value="ALPHA_BETA HYDROLASE FOLD-3 DOMAIN-CONTAINING PROTEIN"/>
    <property type="match status" value="1"/>
</dbReference>
<dbReference type="KEGG" id="dcr:108211647"/>
<proteinExistence type="inferred from homology"/>
<dbReference type="InterPro" id="IPR029058">
    <property type="entry name" value="AB_hydrolase_fold"/>
</dbReference>
<dbReference type="GO" id="GO:0016787">
    <property type="term" value="F:hydrolase activity"/>
    <property type="evidence" value="ECO:0007669"/>
    <property type="project" value="InterPro"/>
</dbReference>
<dbReference type="Proteomes" id="UP000077755">
    <property type="component" value="Chromosome 3"/>
</dbReference>
<protein>
    <recommendedName>
        <fullName evidence="2">Alpha/beta hydrolase fold-3 domain-containing protein</fullName>
    </recommendedName>
</protein>
<evidence type="ECO:0000313" key="4">
    <source>
        <dbReference type="EMBL" id="WOG93990.1"/>
    </source>
</evidence>
<dbReference type="STRING" id="79200.A0A161Y1H1"/>
<dbReference type="InterPro" id="IPR013094">
    <property type="entry name" value="AB_hydrolase_3"/>
</dbReference>
<dbReference type="SUPFAM" id="SSF53474">
    <property type="entry name" value="alpha/beta-Hydrolases"/>
    <property type="match status" value="1"/>
</dbReference>
<name>A0A161Y1H1_DAUCS</name>
<dbReference type="AlphaFoldDB" id="A0A161Y1H1"/>
<gene>
    <name evidence="3" type="ORF">DCAR_011763</name>
    <name evidence="4" type="ORF">DCAR_0313280</name>
</gene>
<evidence type="ECO:0000259" key="2">
    <source>
        <dbReference type="Pfam" id="PF07859"/>
    </source>
</evidence>
<dbReference type="Gramene" id="KZN03007">
    <property type="protein sequence ID" value="KZN03007"/>
    <property type="gene ID" value="DCAR_011763"/>
</dbReference>
<dbReference type="PANTHER" id="PTHR23024">
    <property type="entry name" value="ARYLACETAMIDE DEACETYLASE"/>
    <property type="match status" value="1"/>
</dbReference>
<accession>A0A161Y1H1</accession>
<dbReference type="EMBL" id="CP093345">
    <property type="protein sequence ID" value="WOG93990.1"/>
    <property type="molecule type" value="Genomic_DNA"/>
</dbReference>
<reference evidence="3" key="1">
    <citation type="journal article" date="2016" name="Nat. Genet.">
        <title>A high-quality carrot genome assembly provides new insights into carotenoid accumulation and asterid genome evolution.</title>
        <authorList>
            <person name="Iorizzo M."/>
            <person name="Ellison S."/>
            <person name="Senalik D."/>
            <person name="Zeng P."/>
            <person name="Satapoomin P."/>
            <person name="Huang J."/>
            <person name="Bowman M."/>
            <person name="Iovene M."/>
            <person name="Sanseverino W."/>
            <person name="Cavagnaro P."/>
            <person name="Yildiz M."/>
            <person name="Macko-Podgorni A."/>
            <person name="Moranska E."/>
            <person name="Grzebelus E."/>
            <person name="Grzebelus D."/>
            <person name="Ashrafi H."/>
            <person name="Zheng Z."/>
            <person name="Cheng S."/>
            <person name="Spooner D."/>
            <person name="Van Deynze A."/>
            <person name="Simon P."/>
        </authorList>
    </citation>
    <scope>NUCLEOTIDE SEQUENCE [LARGE SCALE GENOMIC DNA]</scope>
    <source>
        <tissue evidence="3">Leaf</tissue>
    </source>
</reference>
<evidence type="ECO:0000313" key="3">
    <source>
        <dbReference type="EMBL" id="KZN03007.1"/>
    </source>
</evidence>
<dbReference type="OrthoDB" id="408631at2759"/>
<evidence type="ECO:0000313" key="5">
    <source>
        <dbReference type="Proteomes" id="UP000077755"/>
    </source>
</evidence>
<organism evidence="3">
    <name type="scientific">Daucus carota subsp. sativus</name>
    <name type="common">Carrot</name>
    <dbReference type="NCBI Taxonomy" id="79200"/>
    <lineage>
        <taxon>Eukaryota</taxon>
        <taxon>Viridiplantae</taxon>
        <taxon>Streptophyta</taxon>
        <taxon>Embryophyta</taxon>
        <taxon>Tracheophyta</taxon>
        <taxon>Spermatophyta</taxon>
        <taxon>Magnoliopsida</taxon>
        <taxon>eudicotyledons</taxon>
        <taxon>Gunneridae</taxon>
        <taxon>Pentapetalae</taxon>
        <taxon>asterids</taxon>
        <taxon>campanulids</taxon>
        <taxon>Apiales</taxon>
        <taxon>Apiaceae</taxon>
        <taxon>Apioideae</taxon>
        <taxon>Scandiceae</taxon>
        <taxon>Daucinae</taxon>
        <taxon>Daucus</taxon>
        <taxon>Daucus sect. Daucus</taxon>
    </lineage>
</organism>
<keyword evidence="5" id="KW-1185">Reference proteome</keyword>